<dbReference type="GO" id="GO:0006633">
    <property type="term" value="P:fatty acid biosynthetic process"/>
    <property type="evidence" value="ECO:0007669"/>
    <property type="project" value="TreeGrafter"/>
</dbReference>
<evidence type="ECO:0000256" key="1">
    <source>
        <dbReference type="ARBA" id="ARBA00022450"/>
    </source>
</evidence>
<keyword evidence="1" id="KW-0596">Phosphopantetheine</keyword>
<dbReference type="STRING" id="41047.A0A397GBM4"/>
<dbReference type="SUPFAM" id="SSF51735">
    <property type="entry name" value="NAD(P)-binding Rossmann-fold domains"/>
    <property type="match status" value="1"/>
</dbReference>
<feature type="domain" description="Carrier" evidence="4">
    <location>
        <begin position="277"/>
        <end position="354"/>
    </location>
</feature>
<keyword evidence="6" id="KW-1185">Reference proteome</keyword>
<dbReference type="InterPro" id="IPR057326">
    <property type="entry name" value="KR_dom"/>
</dbReference>
<dbReference type="PROSITE" id="PS50075">
    <property type="entry name" value="CARRIER"/>
    <property type="match status" value="1"/>
</dbReference>
<feature type="compositionally biased region" description="Low complexity" evidence="3">
    <location>
        <begin position="28"/>
        <end position="38"/>
    </location>
</feature>
<dbReference type="Pfam" id="PF23297">
    <property type="entry name" value="ACP_SdgA_C"/>
    <property type="match status" value="1"/>
</dbReference>
<dbReference type="EMBL" id="NKHU02000198">
    <property type="protein sequence ID" value="RHZ48412.1"/>
    <property type="molecule type" value="Genomic_DNA"/>
</dbReference>
<dbReference type="InterPro" id="IPR020806">
    <property type="entry name" value="PKS_PP-bd"/>
</dbReference>
<feature type="region of interest" description="Disordered" evidence="3">
    <location>
        <begin position="1"/>
        <end position="45"/>
    </location>
</feature>
<dbReference type="PANTHER" id="PTHR43775:SF29">
    <property type="entry name" value="ASPERFURANONE POLYKETIDE SYNTHASE AFOG-RELATED"/>
    <property type="match status" value="1"/>
</dbReference>
<name>A0A397GBM4_ASPTH</name>
<dbReference type="PANTHER" id="PTHR43775">
    <property type="entry name" value="FATTY ACID SYNTHASE"/>
    <property type="match status" value="1"/>
</dbReference>
<dbReference type="Pfam" id="PF08659">
    <property type="entry name" value="KR"/>
    <property type="match status" value="1"/>
</dbReference>
<evidence type="ECO:0000313" key="6">
    <source>
        <dbReference type="Proteomes" id="UP000215305"/>
    </source>
</evidence>
<evidence type="ECO:0000313" key="5">
    <source>
        <dbReference type="EMBL" id="RHZ48412.1"/>
    </source>
</evidence>
<dbReference type="InterPro" id="IPR050091">
    <property type="entry name" value="PKS_NRPS_Biosynth_Enz"/>
</dbReference>
<dbReference type="GeneID" id="38127925"/>
<reference evidence="5" key="1">
    <citation type="submission" date="2018-08" db="EMBL/GenBank/DDBJ databases">
        <title>Draft genome sequence of azole-resistant Aspergillus thermomutatus (Neosartorya pseudofischeri) strain HMR AF 39, isolated from a human nasal aspirate.</title>
        <authorList>
            <person name="Parent-Michaud M."/>
            <person name="Dufresne P.J."/>
            <person name="Fournier E."/>
            <person name="Martineau C."/>
            <person name="Moreira S."/>
            <person name="Perkins V."/>
            <person name="De Repentigny L."/>
            <person name="Dufresne S.F."/>
        </authorList>
    </citation>
    <scope>NUCLEOTIDE SEQUENCE [LARGE SCALE GENOMIC DNA]</scope>
    <source>
        <strain evidence="5">HMR AF 39</strain>
    </source>
</reference>
<dbReference type="Gene3D" id="3.40.50.720">
    <property type="entry name" value="NAD(P)-binding Rossmann-like Domain"/>
    <property type="match status" value="1"/>
</dbReference>
<proteinExistence type="predicted"/>
<protein>
    <submittedName>
        <fullName evidence="5">Highly reducing polyketide synthase curS1</fullName>
    </submittedName>
</protein>
<evidence type="ECO:0000256" key="3">
    <source>
        <dbReference type="SAM" id="MobiDB-lite"/>
    </source>
</evidence>
<sequence>MNSKRRSPTIHVISLPASLLPKPPKPSAKPSAKPSSKPSKMRGSYHPITVQDLTTSGAVVKAYRADVADETAFLSAMQQCTTDLQPIAGVVQMAMLLRDTLFEKMSYANWTQPMRPKIQGILNLHNYFSSTRPLDFFLICSSISGIFGYPGQTQYAAANTFQDALARHRRSQGLKAVAVDLGIMRDVGILAEQGTTGKLADWEAVLGIREKPFHALMKSLITASGKETVTRLLRSDPRFGPLNVLNIASSSSSADQDTSSAASSPSTRLAAASNLAEAVSIITDALVHKTAEILQMPLSEVDPGRPMYRYGVDSLVALEVRNWITRELQANMALLEILVAEPMRVFAGNIAEKSSEGN</sequence>
<dbReference type="OrthoDB" id="329835at2759"/>
<dbReference type="InterPro" id="IPR009081">
    <property type="entry name" value="PP-bd_ACP"/>
</dbReference>
<dbReference type="GO" id="GO:0031177">
    <property type="term" value="F:phosphopantetheine binding"/>
    <property type="evidence" value="ECO:0007669"/>
    <property type="project" value="InterPro"/>
</dbReference>
<dbReference type="Proteomes" id="UP000215305">
    <property type="component" value="Unassembled WGS sequence"/>
</dbReference>
<dbReference type="PROSITE" id="PS00012">
    <property type="entry name" value="PHOSPHOPANTETHEINE"/>
    <property type="match status" value="1"/>
</dbReference>
<dbReference type="InterPro" id="IPR013968">
    <property type="entry name" value="PKS_KR"/>
</dbReference>
<dbReference type="SMART" id="SM00822">
    <property type="entry name" value="PKS_KR"/>
    <property type="match status" value="1"/>
</dbReference>
<evidence type="ECO:0000256" key="2">
    <source>
        <dbReference type="ARBA" id="ARBA00022553"/>
    </source>
</evidence>
<dbReference type="InterPro" id="IPR006162">
    <property type="entry name" value="Ppantetheine_attach_site"/>
</dbReference>
<dbReference type="VEuPathDB" id="FungiDB:CDV56_105951"/>
<dbReference type="RefSeq" id="XP_026611964.1">
    <property type="nucleotide sequence ID" value="XM_026759570.1"/>
</dbReference>
<comment type="caution">
    <text evidence="5">The sequence shown here is derived from an EMBL/GenBank/DDBJ whole genome shotgun (WGS) entry which is preliminary data.</text>
</comment>
<dbReference type="InterPro" id="IPR036291">
    <property type="entry name" value="NAD(P)-bd_dom_sf"/>
</dbReference>
<dbReference type="AlphaFoldDB" id="A0A397GBM4"/>
<organism evidence="5 6">
    <name type="scientific">Aspergillus thermomutatus</name>
    <name type="common">Neosartorya pseudofischeri</name>
    <dbReference type="NCBI Taxonomy" id="41047"/>
    <lineage>
        <taxon>Eukaryota</taxon>
        <taxon>Fungi</taxon>
        <taxon>Dikarya</taxon>
        <taxon>Ascomycota</taxon>
        <taxon>Pezizomycotina</taxon>
        <taxon>Eurotiomycetes</taxon>
        <taxon>Eurotiomycetidae</taxon>
        <taxon>Eurotiales</taxon>
        <taxon>Aspergillaceae</taxon>
        <taxon>Aspergillus</taxon>
        <taxon>Aspergillus subgen. Fumigati</taxon>
    </lineage>
</organism>
<dbReference type="SMART" id="SM00823">
    <property type="entry name" value="PKS_PP"/>
    <property type="match status" value="1"/>
</dbReference>
<dbReference type="InterPro" id="IPR036736">
    <property type="entry name" value="ACP-like_sf"/>
</dbReference>
<dbReference type="GO" id="GO:0004312">
    <property type="term" value="F:fatty acid synthase activity"/>
    <property type="evidence" value="ECO:0007669"/>
    <property type="project" value="TreeGrafter"/>
</dbReference>
<dbReference type="SMR" id="A0A397GBM4"/>
<gene>
    <name evidence="5" type="primary">CURS1</name>
    <name evidence="5" type="ORF">CDV56_105951</name>
</gene>
<dbReference type="GO" id="GO:0044550">
    <property type="term" value="P:secondary metabolite biosynthetic process"/>
    <property type="evidence" value="ECO:0007669"/>
    <property type="project" value="TreeGrafter"/>
</dbReference>
<dbReference type="SUPFAM" id="SSF47336">
    <property type="entry name" value="ACP-like"/>
    <property type="match status" value="1"/>
</dbReference>
<dbReference type="Gene3D" id="1.10.1200.10">
    <property type="entry name" value="ACP-like"/>
    <property type="match status" value="1"/>
</dbReference>
<evidence type="ECO:0000259" key="4">
    <source>
        <dbReference type="PROSITE" id="PS50075"/>
    </source>
</evidence>
<keyword evidence="2" id="KW-0597">Phosphoprotein</keyword>
<accession>A0A397GBM4</accession>